<dbReference type="PANTHER" id="PTHR46344:SF27">
    <property type="entry name" value="KELCH REPEAT SUPERFAMILY PROTEIN"/>
    <property type="match status" value="1"/>
</dbReference>
<dbReference type="PANTHER" id="PTHR46344">
    <property type="entry name" value="OS02G0202900 PROTEIN"/>
    <property type="match status" value="1"/>
</dbReference>
<dbReference type="SUPFAM" id="SSF117281">
    <property type="entry name" value="Kelch motif"/>
    <property type="match status" value="1"/>
</dbReference>
<dbReference type="InterPro" id="IPR006652">
    <property type="entry name" value="Kelch_1"/>
</dbReference>
<evidence type="ECO:0000256" key="2">
    <source>
        <dbReference type="ARBA" id="ARBA00022737"/>
    </source>
</evidence>
<dbReference type="Gene3D" id="2.120.10.80">
    <property type="entry name" value="Kelch-type beta propeller"/>
    <property type="match status" value="1"/>
</dbReference>
<evidence type="ECO:0000313" key="4">
    <source>
        <dbReference type="EMBL" id="BBP88626.1"/>
    </source>
</evidence>
<feature type="chain" id="PRO_5024974106" description="N-acetylneuraminate epimerase" evidence="3">
    <location>
        <begin position="26"/>
        <end position="109"/>
    </location>
</feature>
<reference evidence="4 5" key="1">
    <citation type="submission" date="2019-12" db="EMBL/GenBank/DDBJ databases">
        <title>Full genome sequence of a Bacillus safensis strain isolated from commercially available natto in Indonesia.</title>
        <authorList>
            <person name="Yoshida M."/>
            <person name="Uomi M."/>
            <person name="Waturangi D."/>
            <person name="Ekaputri J.J."/>
            <person name="Setiamarga D.H.E."/>
        </authorList>
    </citation>
    <scope>NUCLEOTIDE SEQUENCE [LARGE SCALE GENOMIC DNA]</scope>
    <source>
        <strain evidence="4 5">IDN1</strain>
    </source>
</reference>
<evidence type="ECO:0000256" key="1">
    <source>
        <dbReference type="ARBA" id="ARBA00022441"/>
    </source>
</evidence>
<gene>
    <name evidence="4" type="ORF">BsIDN1_22440</name>
</gene>
<organism evidence="4 5">
    <name type="scientific">Bacillus safensis</name>
    <dbReference type="NCBI Taxonomy" id="561879"/>
    <lineage>
        <taxon>Bacteria</taxon>
        <taxon>Bacillati</taxon>
        <taxon>Bacillota</taxon>
        <taxon>Bacilli</taxon>
        <taxon>Bacillales</taxon>
        <taxon>Bacillaceae</taxon>
        <taxon>Bacillus</taxon>
    </lineage>
</organism>
<evidence type="ECO:0008006" key="6">
    <source>
        <dbReference type="Google" id="ProtNLM"/>
    </source>
</evidence>
<proteinExistence type="predicted"/>
<dbReference type="Proteomes" id="UP000464658">
    <property type="component" value="Chromosome"/>
</dbReference>
<dbReference type="SMART" id="SM00612">
    <property type="entry name" value="Kelch"/>
    <property type="match status" value="1"/>
</dbReference>
<protein>
    <recommendedName>
        <fullName evidence="6">N-acetylneuraminate epimerase</fullName>
    </recommendedName>
</protein>
<evidence type="ECO:0000313" key="5">
    <source>
        <dbReference type="Proteomes" id="UP000464658"/>
    </source>
</evidence>
<dbReference type="Pfam" id="PF01344">
    <property type="entry name" value="Kelch_1"/>
    <property type="match status" value="1"/>
</dbReference>
<keyword evidence="2" id="KW-0677">Repeat</keyword>
<accession>A0A5S9MAQ0</accession>
<feature type="signal peptide" evidence="3">
    <location>
        <begin position="1"/>
        <end position="25"/>
    </location>
</feature>
<keyword evidence="1" id="KW-0880">Kelch repeat</keyword>
<name>A0A5S9MAQ0_BACIA</name>
<dbReference type="EMBL" id="AP021906">
    <property type="protein sequence ID" value="BBP88626.1"/>
    <property type="molecule type" value="Genomic_DNA"/>
</dbReference>
<dbReference type="AlphaFoldDB" id="A0A5S9MAQ0"/>
<evidence type="ECO:0000256" key="3">
    <source>
        <dbReference type="SAM" id="SignalP"/>
    </source>
</evidence>
<sequence length="109" mass="12340">MKKGLFLVLLTIFMMVTIHPLKAHAAETNGWTKRADLPEERIGASVGVVDEKKIYVFGGASQQSKFNDATYMYDPKTDLWTKKASMPRERTGAAYATVGKKNLCYWRSY</sequence>
<dbReference type="InterPro" id="IPR015915">
    <property type="entry name" value="Kelch-typ_b-propeller"/>
</dbReference>
<keyword evidence="3" id="KW-0732">Signal</keyword>